<comment type="caution">
    <text evidence="1">The sequence shown here is derived from an EMBL/GenBank/DDBJ whole genome shotgun (WGS) entry which is preliminary data.</text>
</comment>
<organism evidence="1 2">
    <name type="scientific">Parathielavia appendiculata</name>
    <dbReference type="NCBI Taxonomy" id="2587402"/>
    <lineage>
        <taxon>Eukaryota</taxon>
        <taxon>Fungi</taxon>
        <taxon>Dikarya</taxon>
        <taxon>Ascomycota</taxon>
        <taxon>Pezizomycotina</taxon>
        <taxon>Sordariomycetes</taxon>
        <taxon>Sordariomycetidae</taxon>
        <taxon>Sordariales</taxon>
        <taxon>Chaetomiaceae</taxon>
        <taxon>Parathielavia</taxon>
    </lineage>
</organism>
<dbReference type="Proteomes" id="UP001302602">
    <property type="component" value="Unassembled WGS sequence"/>
</dbReference>
<keyword evidence="2" id="KW-1185">Reference proteome</keyword>
<evidence type="ECO:0000313" key="1">
    <source>
        <dbReference type="EMBL" id="KAK4125531.1"/>
    </source>
</evidence>
<evidence type="ECO:0000313" key="2">
    <source>
        <dbReference type="Proteomes" id="UP001302602"/>
    </source>
</evidence>
<accession>A0AAN6U468</accession>
<dbReference type="RefSeq" id="XP_062649302.1">
    <property type="nucleotide sequence ID" value="XM_062792307.1"/>
</dbReference>
<dbReference type="EMBL" id="MU853225">
    <property type="protein sequence ID" value="KAK4125531.1"/>
    <property type="molecule type" value="Genomic_DNA"/>
</dbReference>
<proteinExistence type="predicted"/>
<sequence>MAHVINLSLRHVETVGALGGIKAHLLQEPPFVSPYTDAPASAPLTREAKSPVYARDRIAPKEKRGISDQVKPRLPGLDVHHLILLVRARVDGADEQQARLSLTKGLGALLFQPEVPESIFALLYRMNWSKLSTSFNSPRLGSFRWPVSSCGRIVGGSRPSE</sequence>
<reference evidence="1" key="1">
    <citation type="journal article" date="2023" name="Mol. Phylogenet. Evol.">
        <title>Genome-scale phylogeny and comparative genomics of the fungal order Sordariales.</title>
        <authorList>
            <person name="Hensen N."/>
            <person name="Bonometti L."/>
            <person name="Westerberg I."/>
            <person name="Brannstrom I.O."/>
            <person name="Guillou S."/>
            <person name="Cros-Aarteil S."/>
            <person name="Calhoun S."/>
            <person name="Haridas S."/>
            <person name="Kuo A."/>
            <person name="Mondo S."/>
            <person name="Pangilinan J."/>
            <person name="Riley R."/>
            <person name="LaButti K."/>
            <person name="Andreopoulos B."/>
            <person name="Lipzen A."/>
            <person name="Chen C."/>
            <person name="Yan M."/>
            <person name="Daum C."/>
            <person name="Ng V."/>
            <person name="Clum A."/>
            <person name="Steindorff A."/>
            <person name="Ohm R.A."/>
            <person name="Martin F."/>
            <person name="Silar P."/>
            <person name="Natvig D.O."/>
            <person name="Lalanne C."/>
            <person name="Gautier V."/>
            <person name="Ament-Velasquez S.L."/>
            <person name="Kruys A."/>
            <person name="Hutchinson M.I."/>
            <person name="Powell A.J."/>
            <person name="Barry K."/>
            <person name="Miller A.N."/>
            <person name="Grigoriev I.V."/>
            <person name="Debuchy R."/>
            <person name="Gladieux P."/>
            <person name="Hiltunen Thoren M."/>
            <person name="Johannesson H."/>
        </authorList>
    </citation>
    <scope>NUCLEOTIDE SEQUENCE</scope>
    <source>
        <strain evidence="1">CBS 731.68</strain>
    </source>
</reference>
<reference evidence="1" key="2">
    <citation type="submission" date="2023-05" db="EMBL/GenBank/DDBJ databases">
        <authorList>
            <consortium name="Lawrence Berkeley National Laboratory"/>
            <person name="Steindorff A."/>
            <person name="Hensen N."/>
            <person name="Bonometti L."/>
            <person name="Westerberg I."/>
            <person name="Brannstrom I.O."/>
            <person name="Guillou S."/>
            <person name="Cros-Aarteil S."/>
            <person name="Calhoun S."/>
            <person name="Haridas S."/>
            <person name="Kuo A."/>
            <person name="Mondo S."/>
            <person name="Pangilinan J."/>
            <person name="Riley R."/>
            <person name="Labutti K."/>
            <person name="Andreopoulos B."/>
            <person name="Lipzen A."/>
            <person name="Chen C."/>
            <person name="Yanf M."/>
            <person name="Daum C."/>
            <person name="Ng V."/>
            <person name="Clum A."/>
            <person name="Ohm R."/>
            <person name="Martin F."/>
            <person name="Silar P."/>
            <person name="Natvig D."/>
            <person name="Lalanne C."/>
            <person name="Gautier V."/>
            <person name="Ament-Velasquez S.L."/>
            <person name="Kruys A."/>
            <person name="Hutchinson M.I."/>
            <person name="Powell A.J."/>
            <person name="Barry K."/>
            <person name="Miller A.N."/>
            <person name="Grigoriev I.V."/>
            <person name="Debuchy R."/>
            <person name="Gladieux P."/>
            <person name="Thoren M.H."/>
            <person name="Johannesson H."/>
        </authorList>
    </citation>
    <scope>NUCLEOTIDE SEQUENCE</scope>
    <source>
        <strain evidence="1">CBS 731.68</strain>
    </source>
</reference>
<dbReference type="AlphaFoldDB" id="A0AAN6U468"/>
<name>A0AAN6U468_9PEZI</name>
<protein>
    <submittedName>
        <fullName evidence="1">Uncharacterized protein</fullName>
    </submittedName>
</protein>
<gene>
    <name evidence="1" type="ORF">N657DRAFT_642263</name>
</gene>
<dbReference type="GeneID" id="87829076"/>